<keyword evidence="2" id="KW-0732">Signal</keyword>
<proteinExistence type="predicted"/>
<dbReference type="EMBL" id="JAJLJH010000001">
    <property type="protein sequence ID" value="MCK9684401.1"/>
    <property type="molecule type" value="Genomic_DNA"/>
</dbReference>
<evidence type="ECO:0000313" key="4">
    <source>
        <dbReference type="Proteomes" id="UP001139353"/>
    </source>
</evidence>
<feature type="chain" id="PRO_5040979640" evidence="2">
    <location>
        <begin position="22"/>
        <end position="102"/>
    </location>
</feature>
<feature type="signal peptide" evidence="2">
    <location>
        <begin position="1"/>
        <end position="21"/>
    </location>
</feature>
<evidence type="ECO:0000256" key="2">
    <source>
        <dbReference type="SAM" id="SignalP"/>
    </source>
</evidence>
<accession>A0A9X1YEH2</accession>
<reference evidence="3" key="1">
    <citation type="submission" date="2021-11" db="EMBL/GenBank/DDBJ databases">
        <title>BS-T2-15 a new species belonging to the Comamonadaceae family isolated from the soil of a French oak forest.</title>
        <authorList>
            <person name="Mieszkin S."/>
            <person name="Alain K."/>
        </authorList>
    </citation>
    <scope>NUCLEOTIDE SEQUENCE</scope>
    <source>
        <strain evidence="3">BS-T2-15</strain>
    </source>
</reference>
<keyword evidence="4" id="KW-1185">Reference proteome</keyword>
<organism evidence="3 4">
    <name type="scientific">Scleromatobacter humisilvae</name>
    <dbReference type="NCBI Taxonomy" id="2897159"/>
    <lineage>
        <taxon>Bacteria</taxon>
        <taxon>Pseudomonadati</taxon>
        <taxon>Pseudomonadota</taxon>
        <taxon>Betaproteobacteria</taxon>
        <taxon>Burkholderiales</taxon>
        <taxon>Sphaerotilaceae</taxon>
        <taxon>Scleromatobacter</taxon>
    </lineage>
</organism>
<dbReference type="RefSeq" id="WP_275680432.1">
    <property type="nucleotide sequence ID" value="NZ_JAJLJH010000001.1"/>
</dbReference>
<evidence type="ECO:0000256" key="1">
    <source>
        <dbReference type="SAM" id="MobiDB-lite"/>
    </source>
</evidence>
<gene>
    <name evidence="3" type="ORF">LPC04_01620</name>
</gene>
<protein>
    <submittedName>
        <fullName evidence="3">Uncharacterized protein</fullName>
    </submittedName>
</protein>
<feature type="region of interest" description="Disordered" evidence="1">
    <location>
        <begin position="31"/>
        <end position="67"/>
    </location>
</feature>
<comment type="caution">
    <text evidence="3">The sequence shown here is derived from an EMBL/GenBank/DDBJ whole genome shotgun (WGS) entry which is preliminary data.</text>
</comment>
<evidence type="ECO:0000313" key="3">
    <source>
        <dbReference type="EMBL" id="MCK9684401.1"/>
    </source>
</evidence>
<sequence>MTKLHAVLAVSLFALSAGAFAQESDAARQERMDAAYADSHRTAGEAARDDTHRVGHDIHNGVRDTGHAIHNGVRATGHAIHRGVRATGHAIHHGVDKATGKE</sequence>
<dbReference type="AlphaFoldDB" id="A0A9X1YEH2"/>
<dbReference type="Proteomes" id="UP001139353">
    <property type="component" value="Unassembled WGS sequence"/>
</dbReference>
<name>A0A9X1YEH2_9BURK</name>